<keyword evidence="1" id="KW-1133">Transmembrane helix</keyword>
<organism evidence="2 3">
    <name type="scientific">Chitinophaga rupis</name>
    <dbReference type="NCBI Taxonomy" id="573321"/>
    <lineage>
        <taxon>Bacteria</taxon>
        <taxon>Pseudomonadati</taxon>
        <taxon>Bacteroidota</taxon>
        <taxon>Chitinophagia</taxon>
        <taxon>Chitinophagales</taxon>
        <taxon>Chitinophagaceae</taxon>
        <taxon>Chitinophaga</taxon>
    </lineage>
</organism>
<reference evidence="2 3" key="1">
    <citation type="submission" date="2016-10" db="EMBL/GenBank/DDBJ databases">
        <authorList>
            <person name="de Groot N.N."/>
        </authorList>
    </citation>
    <scope>NUCLEOTIDE SEQUENCE [LARGE SCALE GENOMIC DNA]</scope>
    <source>
        <strain evidence="2 3">DSM 21039</strain>
    </source>
</reference>
<evidence type="ECO:0000313" key="2">
    <source>
        <dbReference type="EMBL" id="SEL41228.1"/>
    </source>
</evidence>
<keyword evidence="1" id="KW-0812">Transmembrane</keyword>
<gene>
    <name evidence="2" type="ORF">SAMN04488505_102213</name>
</gene>
<keyword evidence="3" id="KW-1185">Reference proteome</keyword>
<evidence type="ECO:0000256" key="1">
    <source>
        <dbReference type="SAM" id="Phobius"/>
    </source>
</evidence>
<name>A0A1H7Q0I0_9BACT</name>
<sequence length="60" mass="7083">MQYQLSHPQPQPHPLLLAVFLQFMEWAVTILLTIAAFPLLKQAGMFLLMKLYEVFIQYLF</sequence>
<evidence type="ECO:0000313" key="3">
    <source>
        <dbReference type="Proteomes" id="UP000198984"/>
    </source>
</evidence>
<protein>
    <submittedName>
        <fullName evidence="2">Uncharacterized protein</fullName>
    </submittedName>
</protein>
<dbReference type="EMBL" id="FOBB01000002">
    <property type="protein sequence ID" value="SEL41228.1"/>
    <property type="molecule type" value="Genomic_DNA"/>
</dbReference>
<proteinExistence type="predicted"/>
<feature type="transmembrane region" description="Helical" evidence="1">
    <location>
        <begin position="15"/>
        <end position="40"/>
    </location>
</feature>
<dbReference type="Proteomes" id="UP000198984">
    <property type="component" value="Unassembled WGS sequence"/>
</dbReference>
<accession>A0A1H7Q0I0</accession>
<keyword evidence="1" id="KW-0472">Membrane</keyword>
<dbReference type="AlphaFoldDB" id="A0A1H7Q0I0"/>
<dbReference type="STRING" id="573321.SAMN04488505_102213"/>
<dbReference type="RefSeq" id="WP_089909062.1">
    <property type="nucleotide sequence ID" value="NZ_FOBB01000002.1"/>
</dbReference>